<dbReference type="AlphaFoldDB" id="A0A6A6XTF4"/>
<evidence type="ECO:0000256" key="1">
    <source>
        <dbReference type="SAM" id="MobiDB-lite"/>
    </source>
</evidence>
<protein>
    <submittedName>
        <fullName evidence="2">Uncharacterized protein</fullName>
    </submittedName>
</protein>
<gene>
    <name evidence="2" type="ORF">K505DRAFT_332649</name>
</gene>
<reference evidence="2" key="1">
    <citation type="journal article" date="2020" name="Stud. Mycol.">
        <title>101 Dothideomycetes genomes: a test case for predicting lifestyles and emergence of pathogens.</title>
        <authorList>
            <person name="Haridas S."/>
            <person name="Albert R."/>
            <person name="Binder M."/>
            <person name="Bloem J."/>
            <person name="Labutti K."/>
            <person name="Salamov A."/>
            <person name="Andreopoulos B."/>
            <person name="Baker S."/>
            <person name="Barry K."/>
            <person name="Bills G."/>
            <person name="Bluhm B."/>
            <person name="Cannon C."/>
            <person name="Castanera R."/>
            <person name="Culley D."/>
            <person name="Daum C."/>
            <person name="Ezra D."/>
            <person name="Gonzalez J."/>
            <person name="Henrissat B."/>
            <person name="Kuo A."/>
            <person name="Liang C."/>
            <person name="Lipzen A."/>
            <person name="Lutzoni F."/>
            <person name="Magnuson J."/>
            <person name="Mondo S."/>
            <person name="Nolan M."/>
            <person name="Ohm R."/>
            <person name="Pangilinan J."/>
            <person name="Park H.-J."/>
            <person name="Ramirez L."/>
            <person name="Alfaro M."/>
            <person name="Sun H."/>
            <person name="Tritt A."/>
            <person name="Yoshinaga Y."/>
            <person name="Zwiers L.-H."/>
            <person name="Turgeon B."/>
            <person name="Goodwin S."/>
            <person name="Spatafora J."/>
            <person name="Crous P."/>
            <person name="Grigoriev I."/>
        </authorList>
    </citation>
    <scope>NUCLEOTIDE SEQUENCE</scope>
    <source>
        <strain evidence="2">CBS 109.77</strain>
    </source>
</reference>
<accession>A0A6A6XTF4</accession>
<evidence type="ECO:0000313" key="2">
    <source>
        <dbReference type="EMBL" id="KAF2799305.1"/>
    </source>
</evidence>
<dbReference type="OrthoDB" id="4161238at2759"/>
<keyword evidence="3" id="KW-1185">Reference proteome</keyword>
<feature type="region of interest" description="Disordered" evidence="1">
    <location>
        <begin position="63"/>
        <end position="127"/>
    </location>
</feature>
<organism evidence="2 3">
    <name type="scientific">Melanomma pulvis-pyrius CBS 109.77</name>
    <dbReference type="NCBI Taxonomy" id="1314802"/>
    <lineage>
        <taxon>Eukaryota</taxon>
        <taxon>Fungi</taxon>
        <taxon>Dikarya</taxon>
        <taxon>Ascomycota</taxon>
        <taxon>Pezizomycotina</taxon>
        <taxon>Dothideomycetes</taxon>
        <taxon>Pleosporomycetidae</taxon>
        <taxon>Pleosporales</taxon>
        <taxon>Melanommataceae</taxon>
        <taxon>Melanomma</taxon>
    </lineage>
</organism>
<proteinExistence type="predicted"/>
<dbReference type="Proteomes" id="UP000799757">
    <property type="component" value="Unassembled WGS sequence"/>
</dbReference>
<sequence>MDSFFYSPTIDFFRHLPKDFNNKWGVYVHVLEKPKHRPRIYICSGTKAIAGVQFRISQYNESRLHPDHHHAATASIPHRHYRDLDPRPPRQNPASLPDRQVCDPGPPCLHPQSSNNRSPLLFLGPPI</sequence>
<dbReference type="EMBL" id="MU001766">
    <property type="protein sequence ID" value="KAF2799305.1"/>
    <property type="molecule type" value="Genomic_DNA"/>
</dbReference>
<evidence type="ECO:0000313" key="3">
    <source>
        <dbReference type="Proteomes" id="UP000799757"/>
    </source>
</evidence>
<name>A0A6A6XTF4_9PLEO</name>